<sequence>MAASSAIPGLFFCFCAMTLLIFASVAVPTWNAISFLNIGPNGGTLKYGIFGFTGSSTSVGYFFSNEHVNSGVLHNLTKTLILHPIAAGLSGFAFFFGLIGAAYHRVGTVLMTLTAGLALLTTFVVWIIDMVLFGIARQRYRNDGDIAQYGNGNWLTLAALFALLLGFCTSACGIFGHYRRRRDVAY</sequence>
<gene>
    <name evidence="6" type="ORF">BDN70DRAFT_712933</name>
</gene>
<organism evidence="6 7">
    <name type="scientific">Pholiota conissans</name>
    <dbReference type="NCBI Taxonomy" id="109636"/>
    <lineage>
        <taxon>Eukaryota</taxon>
        <taxon>Fungi</taxon>
        <taxon>Dikarya</taxon>
        <taxon>Basidiomycota</taxon>
        <taxon>Agaricomycotina</taxon>
        <taxon>Agaricomycetes</taxon>
        <taxon>Agaricomycetidae</taxon>
        <taxon>Agaricales</taxon>
        <taxon>Agaricineae</taxon>
        <taxon>Strophariaceae</taxon>
        <taxon>Pholiota</taxon>
    </lineage>
</organism>
<dbReference type="GO" id="GO:0005886">
    <property type="term" value="C:plasma membrane"/>
    <property type="evidence" value="ECO:0007669"/>
    <property type="project" value="InterPro"/>
</dbReference>
<dbReference type="Pfam" id="PF06687">
    <property type="entry name" value="SUR7"/>
    <property type="match status" value="1"/>
</dbReference>
<protein>
    <submittedName>
        <fullName evidence="6">Pali-domain-containing protein</fullName>
    </submittedName>
</protein>
<evidence type="ECO:0000256" key="1">
    <source>
        <dbReference type="ARBA" id="ARBA00004141"/>
    </source>
</evidence>
<dbReference type="AlphaFoldDB" id="A0A9P6CT73"/>
<keyword evidence="4 5" id="KW-0472">Membrane</keyword>
<feature type="transmembrane region" description="Helical" evidence="5">
    <location>
        <begin position="6"/>
        <end position="33"/>
    </location>
</feature>
<keyword evidence="7" id="KW-1185">Reference proteome</keyword>
<dbReference type="GO" id="GO:0032153">
    <property type="term" value="C:cell division site"/>
    <property type="evidence" value="ECO:0007669"/>
    <property type="project" value="TreeGrafter"/>
</dbReference>
<dbReference type="PANTHER" id="PTHR28013:SF3">
    <property type="entry name" value="PROTEIN DCV1-RELATED"/>
    <property type="match status" value="1"/>
</dbReference>
<keyword evidence="3 5" id="KW-1133">Transmembrane helix</keyword>
<feature type="transmembrane region" description="Helical" evidence="5">
    <location>
        <begin position="155"/>
        <end position="178"/>
    </location>
</feature>
<evidence type="ECO:0000313" key="7">
    <source>
        <dbReference type="Proteomes" id="UP000807469"/>
    </source>
</evidence>
<dbReference type="GO" id="GO:0035838">
    <property type="term" value="C:growing cell tip"/>
    <property type="evidence" value="ECO:0007669"/>
    <property type="project" value="TreeGrafter"/>
</dbReference>
<evidence type="ECO:0000256" key="3">
    <source>
        <dbReference type="ARBA" id="ARBA00022989"/>
    </source>
</evidence>
<proteinExistence type="predicted"/>
<feature type="transmembrane region" description="Helical" evidence="5">
    <location>
        <begin position="84"/>
        <end position="103"/>
    </location>
</feature>
<feature type="transmembrane region" description="Helical" evidence="5">
    <location>
        <begin position="110"/>
        <end position="135"/>
    </location>
</feature>
<evidence type="ECO:0000256" key="4">
    <source>
        <dbReference type="ARBA" id="ARBA00023136"/>
    </source>
</evidence>
<comment type="caution">
    <text evidence="6">The sequence shown here is derived from an EMBL/GenBank/DDBJ whole genome shotgun (WGS) entry which is preliminary data.</text>
</comment>
<dbReference type="PANTHER" id="PTHR28013">
    <property type="entry name" value="PROTEIN DCV1-RELATED"/>
    <property type="match status" value="1"/>
</dbReference>
<accession>A0A9P6CT73</accession>
<comment type="subcellular location">
    <subcellularLocation>
        <location evidence="1">Membrane</location>
        <topology evidence="1">Multi-pass membrane protein</topology>
    </subcellularLocation>
</comment>
<dbReference type="EMBL" id="MU155221">
    <property type="protein sequence ID" value="KAF9479046.1"/>
    <property type="molecule type" value="Genomic_DNA"/>
</dbReference>
<dbReference type="Proteomes" id="UP000807469">
    <property type="component" value="Unassembled WGS sequence"/>
</dbReference>
<evidence type="ECO:0000256" key="2">
    <source>
        <dbReference type="ARBA" id="ARBA00022692"/>
    </source>
</evidence>
<dbReference type="InterPro" id="IPR009571">
    <property type="entry name" value="SUR7/Rim9-like_fungi"/>
</dbReference>
<name>A0A9P6CT73_9AGAR</name>
<dbReference type="OrthoDB" id="2354757at2759"/>
<feature type="transmembrane region" description="Helical" evidence="5">
    <location>
        <begin position="45"/>
        <end position="64"/>
    </location>
</feature>
<reference evidence="6" key="1">
    <citation type="submission" date="2020-11" db="EMBL/GenBank/DDBJ databases">
        <authorList>
            <consortium name="DOE Joint Genome Institute"/>
            <person name="Ahrendt S."/>
            <person name="Riley R."/>
            <person name="Andreopoulos W."/>
            <person name="Labutti K."/>
            <person name="Pangilinan J."/>
            <person name="Ruiz-Duenas F.J."/>
            <person name="Barrasa J.M."/>
            <person name="Sanchez-Garcia M."/>
            <person name="Camarero S."/>
            <person name="Miyauchi S."/>
            <person name="Serrano A."/>
            <person name="Linde D."/>
            <person name="Babiker R."/>
            <person name="Drula E."/>
            <person name="Ayuso-Fernandez I."/>
            <person name="Pacheco R."/>
            <person name="Padilla G."/>
            <person name="Ferreira P."/>
            <person name="Barriuso J."/>
            <person name="Kellner H."/>
            <person name="Castanera R."/>
            <person name="Alfaro M."/>
            <person name="Ramirez L."/>
            <person name="Pisabarro A.G."/>
            <person name="Kuo A."/>
            <person name="Tritt A."/>
            <person name="Lipzen A."/>
            <person name="He G."/>
            <person name="Yan M."/>
            <person name="Ng V."/>
            <person name="Cullen D."/>
            <person name="Martin F."/>
            <person name="Rosso M.-N."/>
            <person name="Henrissat B."/>
            <person name="Hibbett D."/>
            <person name="Martinez A.T."/>
            <person name="Grigoriev I.V."/>
        </authorList>
    </citation>
    <scope>NUCLEOTIDE SEQUENCE</scope>
    <source>
        <strain evidence="6">CIRM-BRFM 674</strain>
    </source>
</reference>
<evidence type="ECO:0000313" key="6">
    <source>
        <dbReference type="EMBL" id="KAF9479046.1"/>
    </source>
</evidence>
<dbReference type="InterPro" id="IPR051380">
    <property type="entry name" value="pH-response_reg_palI/RIM9"/>
</dbReference>
<keyword evidence="2 5" id="KW-0812">Transmembrane</keyword>
<evidence type="ECO:0000256" key="5">
    <source>
        <dbReference type="SAM" id="Phobius"/>
    </source>
</evidence>